<keyword evidence="1" id="KW-1133">Transmembrane helix</keyword>
<dbReference type="GeneID" id="108810411"/>
<dbReference type="RefSeq" id="XP_018438028.1">
    <property type="nucleotide sequence ID" value="XM_018582526.2"/>
</dbReference>
<name>A0A6J0JR54_RAPSA</name>
<reference evidence="2" key="1">
    <citation type="journal article" date="2019" name="Database">
        <title>The radish genome database (RadishGD): an integrated information resource for radish genomics.</title>
        <authorList>
            <person name="Yu H.J."/>
            <person name="Baek S."/>
            <person name="Lee Y.J."/>
            <person name="Cho A."/>
            <person name="Mun J.H."/>
        </authorList>
    </citation>
    <scope>NUCLEOTIDE SEQUENCE [LARGE SCALE GENOMIC DNA]</scope>
    <source>
        <strain evidence="2">cv. WK10039</strain>
    </source>
</reference>
<evidence type="ECO:0000256" key="1">
    <source>
        <dbReference type="SAM" id="Phobius"/>
    </source>
</evidence>
<proteinExistence type="predicted"/>
<organism evidence="2 3">
    <name type="scientific">Raphanus sativus</name>
    <name type="common">Radish</name>
    <name type="synonym">Raphanus raphanistrum var. sativus</name>
    <dbReference type="NCBI Taxonomy" id="3726"/>
    <lineage>
        <taxon>Eukaryota</taxon>
        <taxon>Viridiplantae</taxon>
        <taxon>Streptophyta</taxon>
        <taxon>Embryophyta</taxon>
        <taxon>Tracheophyta</taxon>
        <taxon>Spermatophyta</taxon>
        <taxon>Magnoliopsida</taxon>
        <taxon>eudicotyledons</taxon>
        <taxon>Gunneridae</taxon>
        <taxon>Pentapetalae</taxon>
        <taxon>rosids</taxon>
        <taxon>malvids</taxon>
        <taxon>Brassicales</taxon>
        <taxon>Brassicaceae</taxon>
        <taxon>Brassiceae</taxon>
        <taxon>Raphanus</taxon>
    </lineage>
</organism>
<keyword evidence="2" id="KW-1185">Reference proteome</keyword>
<accession>A0A6J0JR54</accession>
<gene>
    <name evidence="3" type="primary">LOC108810411</name>
</gene>
<protein>
    <submittedName>
        <fullName evidence="3">Uncharacterized protein LOC108810411</fullName>
    </submittedName>
</protein>
<reference evidence="3" key="2">
    <citation type="submission" date="2025-08" db="UniProtKB">
        <authorList>
            <consortium name="RefSeq"/>
        </authorList>
    </citation>
    <scope>IDENTIFICATION</scope>
    <source>
        <tissue evidence="3">Leaf</tissue>
    </source>
</reference>
<evidence type="ECO:0000313" key="2">
    <source>
        <dbReference type="Proteomes" id="UP000504610"/>
    </source>
</evidence>
<dbReference type="OrthoDB" id="1107665at2759"/>
<dbReference type="AlphaFoldDB" id="A0A6J0JR54"/>
<keyword evidence="1" id="KW-0472">Membrane</keyword>
<keyword evidence="1" id="KW-0812">Transmembrane</keyword>
<sequence>MAIKTGDGDGDGLLVSTSDTLFAYELHSPVIYRFILGCVDDIPFAYGLFSPVIYRLLLLFGGVDWPSIRSCFDLPTTLPFEVEEKIIVTLTPMNMDGAGYDFPLVPHLNQSYLLIFPPIESEMDEQASLVLQGFSSLRMLFSAYGAVGVISRVTLDAVLEEAYDVVIRFHLVSVWDLYHLSVWFLFPIFMLLLCLVWLSII</sequence>
<dbReference type="Proteomes" id="UP000504610">
    <property type="component" value="Chromosome 6"/>
</dbReference>
<evidence type="ECO:0000313" key="3">
    <source>
        <dbReference type="RefSeq" id="XP_018438028.1"/>
    </source>
</evidence>
<dbReference type="KEGG" id="rsz:108810411"/>
<feature type="transmembrane region" description="Helical" evidence="1">
    <location>
        <begin position="177"/>
        <end position="200"/>
    </location>
</feature>